<evidence type="ECO:0000313" key="4">
    <source>
        <dbReference type="Proteomes" id="UP001597264"/>
    </source>
</evidence>
<feature type="signal peptide" evidence="2">
    <location>
        <begin position="1"/>
        <end position="22"/>
    </location>
</feature>
<dbReference type="GO" id="GO:0008168">
    <property type="term" value="F:methyltransferase activity"/>
    <property type="evidence" value="ECO:0007669"/>
    <property type="project" value="UniProtKB-KW"/>
</dbReference>
<accession>A0ABW3UC15</accession>
<dbReference type="GO" id="GO:0032259">
    <property type="term" value="P:methylation"/>
    <property type="evidence" value="ECO:0007669"/>
    <property type="project" value="UniProtKB-KW"/>
</dbReference>
<name>A0ABW3UC15_9GAMM</name>
<evidence type="ECO:0000256" key="2">
    <source>
        <dbReference type="SAM" id="SignalP"/>
    </source>
</evidence>
<evidence type="ECO:0000313" key="3">
    <source>
        <dbReference type="EMBL" id="MFD1218084.1"/>
    </source>
</evidence>
<dbReference type="Proteomes" id="UP001597264">
    <property type="component" value="Unassembled WGS sequence"/>
</dbReference>
<keyword evidence="3" id="KW-0489">Methyltransferase</keyword>
<dbReference type="RefSeq" id="WP_230439096.1">
    <property type="nucleotide sequence ID" value="NZ_CP087715.1"/>
</dbReference>
<dbReference type="EMBL" id="JBHTLR010000023">
    <property type="protein sequence ID" value="MFD1218084.1"/>
    <property type="molecule type" value="Genomic_DNA"/>
</dbReference>
<keyword evidence="3" id="KW-0808">Transferase</keyword>
<comment type="caution">
    <text evidence="3">The sequence shown here is derived from an EMBL/GenBank/DDBJ whole genome shotgun (WGS) entry which is preliminary data.</text>
</comment>
<dbReference type="InterPro" id="IPR016980">
    <property type="entry name" value="S-AdoMet-dep_MeTrfase_Alr7345"/>
</dbReference>
<keyword evidence="4" id="KW-1185">Reference proteome</keyword>
<gene>
    <name evidence="3" type="ORF">ACFQ2X_15875</name>
</gene>
<sequence length="268" mass="29728">MKLAHWLAGMACAVSLCGAAHSAALEKAVEGEHRTPKYVARDEYRHPVETLEFFQVKPDMTVVEVWPGGGWYSEILAPMLKDEGTFYAAHFPKETDVGYFKKYRGVYEEKLASDKATYGAVKLTEFAPGGDSEIAPEGSADAVLTFRNVHNWMGGDNEEAAFKTFYKALKPGGILGVVEHRAKPGTSRDQMKKSGYMPQDYVIELAEKAGFELEASSEINANPKDTADHPKGVWTLPPSLRLGDEDKEKYLAIGESDRMTLRFRKPKS</sequence>
<dbReference type="PIRSF" id="PIRSF031679">
    <property type="entry name" value="Mtase_Alr7345_prd"/>
    <property type="match status" value="1"/>
</dbReference>
<dbReference type="InterPro" id="IPR029063">
    <property type="entry name" value="SAM-dependent_MTases_sf"/>
</dbReference>
<proteinExistence type="predicted"/>
<protein>
    <submittedName>
        <fullName evidence="3">Class I SAM-dependent methyltransferase</fullName>
    </submittedName>
</protein>
<keyword evidence="2" id="KW-0732">Signal</keyword>
<organism evidence="3 4">
    <name type="scientific">Microbulbifer celer</name>
    <dbReference type="NCBI Taxonomy" id="435905"/>
    <lineage>
        <taxon>Bacteria</taxon>
        <taxon>Pseudomonadati</taxon>
        <taxon>Pseudomonadota</taxon>
        <taxon>Gammaproteobacteria</taxon>
        <taxon>Cellvibrionales</taxon>
        <taxon>Microbulbiferaceae</taxon>
        <taxon>Microbulbifer</taxon>
    </lineage>
</organism>
<feature type="chain" id="PRO_5046086847" evidence="2">
    <location>
        <begin position="23"/>
        <end position="268"/>
    </location>
</feature>
<dbReference type="Gene3D" id="3.40.50.150">
    <property type="entry name" value="Vaccinia Virus protein VP39"/>
    <property type="match status" value="1"/>
</dbReference>
<dbReference type="SUPFAM" id="SSF53335">
    <property type="entry name" value="S-adenosyl-L-methionine-dependent methyltransferases"/>
    <property type="match status" value="1"/>
</dbReference>
<evidence type="ECO:0000256" key="1">
    <source>
        <dbReference type="SAM" id="MobiDB-lite"/>
    </source>
</evidence>
<feature type="region of interest" description="Disordered" evidence="1">
    <location>
        <begin position="220"/>
        <end position="239"/>
    </location>
</feature>
<reference evidence="4" key="1">
    <citation type="journal article" date="2019" name="Int. J. Syst. Evol. Microbiol.">
        <title>The Global Catalogue of Microorganisms (GCM) 10K type strain sequencing project: providing services to taxonomists for standard genome sequencing and annotation.</title>
        <authorList>
            <consortium name="The Broad Institute Genomics Platform"/>
            <consortium name="The Broad Institute Genome Sequencing Center for Infectious Disease"/>
            <person name="Wu L."/>
            <person name="Ma J."/>
        </authorList>
    </citation>
    <scope>NUCLEOTIDE SEQUENCE [LARGE SCALE GENOMIC DNA]</scope>
    <source>
        <strain evidence="4">CCUG 54356</strain>
    </source>
</reference>